<dbReference type="CDD" id="cd04301">
    <property type="entry name" value="NAT_SF"/>
    <property type="match status" value="1"/>
</dbReference>
<dbReference type="STRING" id="1294263.JCM21531_321"/>
<accession>W4V2P5</accession>
<evidence type="ECO:0000313" key="2">
    <source>
        <dbReference type="EMBL" id="GAE86984.1"/>
    </source>
</evidence>
<dbReference type="AlphaFoldDB" id="W4V2P5"/>
<evidence type="ECO:0000259" key="1">
    <source>
        <dbReference type="PROSITE" id="PS51186"/>
    </source>
</evidence>
<feature type="domain" description="N-acetyltransferase" evidence="1">
    <location>
        <begin position="1"/>
        <end position="157"/>
    </location>
</feature>
<dbReference type="SUPFAM" id="SSF55729">
    <property type="entry name" value="Acyl-CoA N-acyltransferases (Nat)"/>
    <property type="match status" value="1"/>
</dbReference>
<dbReference type="EMBL" id="BAVR01000003">
    <property type="protein sequence ID" value="GAE86984.1"/>
    <property type="molecule type" value="Genomic_DNA"/>
</dbReference>
<keyword evidence="3" id="KW-1185">Reference proteome</keyword>
<name>W4V2P5_9FIRM</name>
<dbReference type="Gene3D" id="3.40.630.30">
    <property type="match status" value="1"/>
</dbReference>
<reference evidence="2" key="1">
    <citation type="journal article" date="2014" name="Genome Announc.">
        <title>Draft Genome Sequence of Clostridium straminisolvens Strain JCM 21531T, Isolated from a Cellulose-Degrading Bacterial Community.</title>
        <authorList>
            <person name="Yuki M."/>
            <person name="Oshima K."/>
            <person name="Suda W."/>
            <person name="Sakamoto M."/>
            <person name="Kitamura K."/>
            <person name="Iida T."/>
            <person name="Hattori M."/>
            <person name="Ohkuma M."/>
        </authorList>
    </citation>
    <scope>NUCLEOTIDE SEQUENCE [LARGE SCALE GENOMIC DNA]</scope>
    <source>
        <strain evidence="2">JCM 21531</strain>
    </source>
</reference>
<comment type="caution">
    <text evidence="2">The sequence shown here is derived from an EMBL/GenBank/DDBJ whole genome shotgun (WGS) entry which is preliminary data.</text>
</comment>
<dbReference type="InterPro" id="IPR000182">
    <property type="entry name" value="GNAT_dom"/>
</dbReference>
<organism evidence="2 3">
    <name type="scientific">Acetivibrio straminisolvens JCM 21531</name>
    <dbReference type="NCBI Taxonomy" id="1294263"/>
    <lineage>
        <taxon>Bacteria</taxon>
        <taxon>Bacillati</taxon>
        <taxon>Bacillota</taxon>
        <taxon>Clostridia</taxon>
        <taxon>Eubacteriales</taxon>
        <taxon>Oscillospiraceae</taxon>
        <taxon>Acetivibrio</taxon>
    </lineage>
</organism>
<dbReference type="InterPro" id="IPR016181">
    <property type="entry name" value="Acyl_CoA_acyltransferase"/>
</dbReference>
<sequence length="157" mass="18422">MEFTEMKIYDIKQVAHLHNELDYYIQRETKDEYWDFGELTIDNAGKYLEEFIDSEERKVIVAEDIGRIIGFIAGEIVKCHLPISSIRKVGYISGAYVLPEYRQKGVVKKLESEIVKFFKAKGLKYAELNFLSQNNIARKSWEALGYKVFREQARKQI</sequence>
<proteinExistence type="predicted"/>
<dbReference type="GO" id="GO:0016747">
    <property type="term" value="F:acyltransferase activity, transferring groups other than amino-acyl groups"/>
    <property type="evidence" value="ECO:0007669"/>
    <property type="project" value="InterPro"/>
</dbReference>
<dbReference type="PROSITE" id="PS51186">
    <property type="entry name" value="GNAT"/>
    <property type="match status" value="1"/>
</dbReference>
<dbReference type="Proteomes" id="UP000019109">
    <property type="component" value="Unassembled WGS sequence"/>
</dbReference>
<gene>
    <name evidence="2" type="ORF">JCM21531_321</name>
</gene>
<protein>
    <recommendedName>
        <fullName evidence="1">N-acetyltransferase domain-containing protein</fullName>
    </recommendedName>
</protein>
<dbReference type="PANTHER" id="PTHR43072">
    <property type="entry name" value="N-ACETYLTRANSFERASE"/>
    <property type="match status" value="1"/>
</dbReference>
<evidence type="ECO:0000313" key="3">
    <source>
        <dbReference type="Proteomes" id="UP000019109"/>
    </source>
</evidence>
<dbReference type="Pfam" id="PF00583">
    <property type="entry name" value="Acetyltransf_1"/>
    <property type="match status" value="1"/>
</dbReference>